<organism evidence="3 4">
    <name type="scientific">Novosphingobium album</name>
    <name type="common">ex Liu et al. 2023</name>
    <dbReference type="NCBI Taxonomy" id="3031130"/>
    <lineage>
        <taxon>Bacteria</taxon>
        <taxon>Pseudomonadati</taxon>
        <taxon>Pseudomonadota</taxon>
        <taxon>Alphaproteobacteria</taxon>
        <taxon>Sphingomonadales</taxon>
        <taxon>Sphingomonadaceae</taxon>
        <taxon>Novosphingobium</taxon>
    </lineage>
</organism>
<sequence length="321" mass="33428">MLRKSLLAAAIATMAVSAPAHAHRAWLLPSITVLSDLTQMVTVDAGASTDPFVSDHAPMNVDGIQVWAPDGSMGKIENVGKGRYRTTFDVAIDKPGTWRIGMASSSVMGSFKVNGEDWMVGGRRRGPGGPGAGGAGAGGPGAGANAAGRPMGATPPAGGEGPGEGGPRRMIDPSHMVASVDDIPAGATDLNLTQMDNRNEFFVTAGEPTDTLFKPTGKGLEMVPITPPTDLVANEPGKFRFLVDGKPAPDLKVTVIPGGQRYREADHAQELTTDRDGVLTVAWPVAGFYWVNASLADDKPSVAKASKRRMSYTVTLEVVAP</sequence>
<comment type="caution">
    <text evidence="3">The sequence shown here is derived from an EMBL/GenBank/DDBJ whole genome shotgun (WGS) entry which is preliminary data.</text>
</comment>
<dbReference type="EMBL" id="JARESE010000019">
    <property type="protein sequence ID" value="MDE8651495.1"/>
    <property type="molecule type" value="Genomic_DNA"/>
</dbReference>
<dbReference type="Proteomes" id="UP001216253">
    <property type="component" value="Unassembled WGS sequence"/>
</dbReference>
<reference evidence="3 4" key="1">
    <citation type="submission" date="2023-03" db="EMBL/GenBank/DDBJ databases">
        <title>NovoSphingobium album sp. nov. isolated from polycyclic aromatic hydrocarbons- and heavy-metal polluted soil.</title>
        <authorList>
            <person name="Liu Z."/>
            <person name="Wang K."/>
        </authorList>
    </citation>
    <scope>NUCLEOTIDE SEQUENCE [LARGE SCALE GENOMIC DNA]</scope>
    <source>
        <strain evidence="3 4">H3SJ31-1</strain>
    </source>
</reference>
<dbReference type="RefSeq" id="WP_275227593.1">
    <property type="nucleotide sequence ID" value="NZ_JARESE010000019.1"/>
</dbReference>
<feature type="compositionally biased region" description="Low complexity" evidence="1">
    <location>
        <begin position="143"/>
        <end position="157"/>
    </location>
</feature>
<accession>A0ABT5WN78</accession>
<evidence type="ECO:0000313" key="4">
    <source>
        <dbReference type="Proteomes" id="UP001216253"/>
    </source>
</evidence>
<evidence type="ECO:0000256" key="1">
    <source>
        <dbReference type="SAM" id="MobiDB-lite"/>
    </source>
</evidence>
<keyword evidence="2" id="KW-0732">Signal</keyword>
<proteinExistence type="predicted"/>
<feature type="region of interest" description="Disordered" evidence="1">
    <location>
        <begin position="122"/>
        <end position="170"/>
    </location>
</feature>
<dbReference type="Pfam" id="PF10670">
    <property type="entry name" value="DUF4198"/>
    <property type="match status" value="1"/>
</dbReference>
<feature type="chain" id="PRO_5045093467" evidence="2">
    <location>
        <begin position="23"/>
        <end position="321"/>
    </location>
</feature>
<feature type="signal peptide" evidence="2">
    <location>
        <begin position="1"/>
        <end position="22"/>
    </location>
</feature>
<name>A0ABT5WN78_9SPHN</name>
<evidence type="ECO:0000313" key="3">
    <source>
        <dbReference type="EMBL" id="MDE8651495.1"/>
    </source>
</evidence>
<protein>
    <submittedName>
        <fullName evidence="3">DUF4198 domain-containing protein</fullName>
    </submittedName>
</protein>
<evidence type="ECO:0000256" key="2">
    <source>
        <dbReference type="SAM" id="SignalP"/>
    </source>
</evidence>
<dbReference type="InterPro" id="IPR019613">
    <property type="entry name" value="DUF4198"/>
</dbReference>
<keyword evidence="4" id="KW-1185">Reference proteome</keyword>
<gene>
    <name evidence="3" type="ORF">PYV00_07160</name>
</gene>
<feature type="compositionally biased region" description="Gly residues" evidence="1">
    <location>
        <begin position="127"/>
        <end position="142"/>
    </location>
</feature>